<keyword evidence="2" id="KW-0732">Signal</keyword>
<name>A0AAJ0CJ74_9HYPO</name>
<organism evidence="3 4">
    <name type="scientific">Conoideocrella luteorostrata</name>
    <dbReference type="NCBI Taxonomy" id="1105319"/>
    <lineage>
        <taxon>Eukaryota</taxon>
        <taxon>Fungi</taxon>
        <taxon>Dikarya</taxon>
        <taxon>Ascomycota</taxon>
        <taxon>Pezizomycotina</taxon>
        <taxon>Sordariomycetes</taxon>
        <taxon>Hypocreomycetidae</taxon>
        <taxon>Hypocreales</taxon>
        <taxon>Clavicipitaceae</taxon>
        <taxon>Conoideocrella</taxon>
    </lineage>
</organism>
<feature type="chain" id="PRO_5042484570" description="Nucleotide exchange factor SIL1" evidence="2">
    <location>
        <begin position="32"/>
        <end position="416"/>
    </location>
</feature>
<dbReference type="Proteomes" id="UP001251528">
    <property type="component" value="Unassembled WGS sequence"/>
</dbReference>
<dbReference type="EMBL" id="JASWJB010000256">
    <property type="protein sequence ID" value="KAK2592624.1"/>
    <property type="molecule type" value="Genomic_DNA"/>
</dbReference>
<feature type="region of interest" description="Disordered" evidence="1">
    <location>
        <begin position="117"/>
        <end position="142"/>
    </location>
</feature>
<reference evidence="3" key="1">
    <citation type="submission" date="2023-06" db="EMBL/GenBank/DDBJ databases">
        <title>Conoideocrella luteorostrata (Hypocreales: Clavicipitaceae), a potential biocontrol fungus for elongate hemlock scale in United States Christmas tree production areas.</title>
        <authorList>
            <person name="Barrett H."/>
            <person name="Lovett B."/>
            <person name="Macias A.M."/>
            <person name="Stajich J.E."/>
            <person name="Kasson M.T."/>
        </authorList>
    </citation>
    <scope>NUCLEOTIDE SEQUENCE</scope>
    <source>
        <strain evidence="3">ARSEF 14590</strain>
    </source>
</reference>
<evidence type="ECO:0000256" key="2">
    <source>
        <dbReference type="SAM" id="SignalP"/>
    </source>
</evidence>
<comment type="caution">
    <text evidence="3">The sequence shown here is derived from an EMBL/GenBank/DDBJ whole genome shotgun (WGS) entry which is preliminary data.</text>
</comment>
<dbReference type="AlphaFoldDB" id="A0AAJ0CJ74"/>
<evidence type="ECO:0008006" key="5">
    <source>
        <dbReference type="Google" id="ProtNLM"/>
    </source>
</evidence>
<evidence type="ECO:0000313" key="4">
    <source>
        <dbReference type="Proteomes" id="UP001251528"/>
    </source>
</evidence>
<dbReference type="Gene3D" id="1.25.10.10">
    <property type="entry name" value="Leucine-rich Repeat Variant"/>
    <property type="match status" value="1"/>
</dbReference>
<evidence type="ECO:0000313" key="3">
    <source>
        <dbReference type="EMBL" id="KAK2592624.1"/>
    </source>
</evidence>
<protein>
    <recommendedName>
        <fullName evidence="5">Nucleotide exchange factor SIL1</fullName>
    </recommendedName>
</protein>
<feature type="signal peptide" evidence="2">
    <location>
        <begin position="1"/>
        <end position="31"/>
    </location>
</feature>
<accession>A0AAJ0CJ74</accession>
<gene>
    <name evidence="3" type="ORF">QQS21_009689</name>
</gene>
<evidence type="ECO:0000256" key="1">
    <source>
        <dbReference type="SAM" id="MobiDB-lite"/>
    </source>
</evidence>
<keyword evidence="4" id="KW-1185">Reference proteome</keyword>
<proteinExistence type="predicted"/>
<sequence>MASAPQRITSPSCSLPMVILLSSFFLTSTSAAPSRPSPSSDDLICHTTNPSDCYPRQFQPTYKFKIVHDDQHLPDGLHVRFNMQGRKEAKFNVLDEEDASLEGAPVDVISFVAHSSRRGQKPRLTKDAPLHNTGSNIKKPPHDTGVFAAGLTMLQDGTNLPNHAFDEALVGLEELSHDVDYGLRIAEDTGAVKNLLCLMTSYNAVSVDGFVPRDHQAASILAGALQNNPSALHKVADAWPRLKDDKCAKEDSVLLGQALYSSFTPSKNIDSSATVKQSASSVKAKVSAINGLIKDKRFRNEFLGQSGMEHLLQVVLPKGQEWDGARRMAGQLVLDNFLDADMGAQLGEWPRGPRLSIERCKDEAFRASEGCWDYHVARIMRDNSGDDNHWSVDLARRLAKARGQNILVLDEESGEL</sequence>
<dbReference type="InterPro" id="IPR011989">
    <property type="entry name" value="ARM-like"/>
</dbReference>